<feature type="region of interest" description="Disordered" evidence="1">
    <location>
        <begin position="318"/>
        <end position="350"/>
    </location>
</feature>
<accession>A0A8J5X6H8</accession>
<dbReference type="Proteomes" id="UP000751190">
    <property type="component" value="Unassembled WGS sequence"/>
</dbReference>
<keyword evidence="3" id="KW-1185">Reference proteome</keyword>
<evidence type="ECO:0000256" key="1">
    <source>
        <dbReference type="SAM" id="MobiDB-lite"/>
    </source>
</evidence>
<evidence type="ECO:0000313" key="2">
    <source>
        <dbReference type="EMBL" id="KAG8456942.1"/>
    </source>
</evidence>
<organism evidence="2 3">
    <name type="scientific">Diacronema lutheri</name>
    <name type="common">Unicellular marine alga</name>
    <name type="synonym">Monochrysis lutheri</name>
    <dbReference type="NCBI Taxonomy" id="2081491"/>
    <lineage>
        <taxon>Eukaryota</taxon>
        <taxon>Haptista</taxon>
        <taxon>Haptophyta</taxon>
        <taxon>Pavlovophyceae</taxon>
        <taxon>Pavlovales</taxon>
        <taxon>Pavlovaceae</taxon>
        <taxon>Diacronema</taxon>
    </lineage>
</organism>
<evidence type="ECO:0000313" key="3">
    <source>
        <dbReference type="Proteomes" id="UP000751190"/>
    </source>
</evidence>
<reference evidence="2" key="1">
    <citation type="submission" date="2021-05" db="EMBL/GenBank/DDBJ databases">
        <title>The genome of the haptophyte Pavlova lutheri (Diacronema luteri, Pavlovales) - a model for lipid biosynthesis in eukaryotic algae.</title>
        <authorList>
            <person name="Hulatt C.J."/>
            <person name="Posewitz M.C."/>
        </authorList>
    </citation>
    <scope>NUCLEOTIDE SEQUENCE</scope>
    <source>
        <strain evidence="2">NIVA-4/92</strain>
    </source>
</reference>
<name>A0A8J5X6H8_DIALT</name>
<dbReference type="EMBL" id="JAGTXO010000096">
    <property type="protein sequence ID" value="KAG8456942.1"/>
    <property type="molecule type" value="Genomic_DNA"/>
</dbReference>
<gene>
    <name evidence="2" type="ORF">KFE25_012628</name>
</gene>
<sequence>MGTRGWPARGVLALGLLAARAGAPAAPTAHDALAECARGVGHVLIHCARSGALGNYLLTLPAALLFAIVLGRALVLECDEPAFDLGRRVELSAQLRRYLRGAHFDWTLPPRARAALNVDAARLWGADAPPPGAPPRCNGSGEAALAGWDSPSDAARAAAARRLAATAGPVRLYISMADGAGPLLDRSGAVRAALARRIGALAERTAPAAQLVGCLLRYLLAPTPALARLQRAVVPPADGADDGAGADDGGGSGGGGGALLHAATLHTRLGDSVWFEHAGARAGWRWTSEANAELRALHAAPERAVRCLALASDNDGGGNDGGGNDGGGNDGGGNDGGGNDGGGDGGGGGGGGDGGGALAAAGRAPPAAGRCLAPVVLSDSARMAACARALWPAVRLTPGVATHPLVSNASMLLDQSNRDKVFADWWMLARSRGLLSLGRPVSSFFATARAFRDATSAAGWWLTIPPDLERLADRSCVRRAAPTLGAESASRLLLYGVEALWAPPTLYVPPRRPRRRARAPSRCP</sequence>
<proteinExistence type="predicted"/>
<comment type="caution">
    <text evidence="2">The sequence shown here is derived from an EMBL/GenBank/DDBJ whole genome shotgun (WGS) entry which is preliminary data.</text>
</comment>
<protein>
    <submittedName>
        <fullName evidence="2">Uncharacterized protein</fullName>
    </submittedName>
</protein>
<dbReference type="AlphaFoldDB" id="A0A8J5X6H8"/>